<dbReference type="InterPro" id="IPR008906">
    <property type="entry name" value="HATC_C_dom"/>
</dbReference>
<keyword evidence="3" id="KW-1185">Reference proteome</keyword>
<name>A0AAE0C1Y7_9CHLO</name>
<accession>A0AAE0C1Y7</accession>
<gene>
    <name evidence="2" type="ORF">CYMTET_43557</name>
</gene>
<dbReference type="SUPFAM" id="SSF53098">
    <property type="entry name" value="Ribonuclease H-like"/>
    <property type="match status" value="1"/>
</dbReference>
<dbReference type="AlphaFoldDB" id="A0AAE0C1Y7"/>
<dbReference type="GO" id="GO:0046983">
    <property type="term" value="F:protein dimerization activity"/>
    <property type="evidence" value="ECO:0007669"/>
    <property type="project" value="InterPro"/>
</dbReference>
<evidence type="ECO:0000313" key="2">
    <source>
        <dbReference type="EMBL" id="KAK3246928.1"/>
    </source>
</evidence>
<evidence type="ECO:0000313" key="3">
    <source>
        <dbReference type="Proteomes" id="UP001190700"/>
    </source>
</evidence>
<proteinExistence type="predicted"/>
<dbReference type="Proteomes" id="UP001190700">
    <property type="component" value="Unassembled WGS sequence"/>
</dbReference>
<comment type="caution">
    <text evidence="2">The sequence shown here is derived from an EMBL/GenBank/DDBJ whole genome shotgun (WGS) entry which is preliminary data.</text>
</comment>
<dbReference type="Pfam" id="PF05699">
    <property type="entry name" value="Dimer_Tnp_hAT"/>
    <property type="match status" value="1"/>
</dbReference>
<feature type="domain" description="HAT C-terminal dimerisation" evidence="1">
    <location>
        <begin position="4"/>
        <end position="48"/>
    </location>
</feature>
<dbReference type="EMBL" id="LGRX02029365">
    <property type="protein sequence ID" value="KAK3246928.1"/>
    <property type="molecule type" value="Genomic_DNA"/>
</dbReference>
<dbReference type="InterPro" id="IPR012337">
    <property type="entry name" value="RNaseH-like_sf"/>
</dbReference>
<protein>
    <recommendedName>
        <fullName evidence="1">HAT C-terminal dimerisation domain-containing protein</fullName>
    </recommendedName>
</protein>
<evidence type="ECO:0000259" key="1">
    <source>
        <dbReference type="Pfam" id="PF05699"/>
    </source>
</evidence>
<sequence>MSRNSDLLGWWKVHSKDFPTLGRTARQFLVVPATTADVERAFSKLEQEKPMRLPALKDTTRLTELLANVAEQQEQREDFKDIHDDEWCLEWLKSRGTVEPPAENDGNRQGG</sequence>
<reference evidence="2 3" key="1">
    <citation type="journal article" date="2015" name="Genome Biol. Evol.">
        <title>Comparative Genomics of a Bacterivorous Green Alga Reveals Evolutionary Causalities and Consequences of Phago-Mixotrophic Mode of Nutrition.</title>
        <authorList>
            <person name="Burns J.A."/>
            <person name="Paasch A."/>
            <person name="Narechania A."/>
            <person name="Kim E."/>
        </authorList>
    </citation>
    <scope>NUCLEOTIDE SEQUENCE [LARGE SCALE GENOMIC DNA]</scope>
    <source>
        <strain evidence="2 3">PLY_AMNH</strain>
    </source>
</reference>
<organism evidence="2 3">
    <name type="scientific">Cymbomonas tetramitiformis</name>
    <dbReference type="NCBI Taxonomy" id="36881"/>
    <lineage>
        <taxon>Eukaryota</taxon>
        <taxon>Viridiplantae</taxon>
        <taxon>Chlorophyta</taxon>
        <taxon>Pyramimonadophyceae</taxon>
        <taxon>Pyramimonadales</taxon>
        <taxon>Pyramimonadaceae</taxon>
        <taxon>Cymbomonas</taxon>
    </lineage>
</organism>